<evidence type="ECO:0000259" key="4">
    <source>
        <dbReference type="PROSITE" id="PS50932"/>
    </source>
</evidence>
<dbReference type="GO" id="GO:0003700">
    <property type="term" value="F:DNA-binding transcription factor activity"/>
    <property type="evidence" value="ECO:0007669"/>
    <property type="project" value="TreeGrafter"/>
</dbReference>
<evidence type="ECO:0000313" key="5">
    <source>
        <dbReference type="EMBL" id="TCP48531.1"/>
    </source>
</evidence>
<proteinExistence type="predicted"/>
<reference evidence="5 6" key="1">
    <citation type="submission" date="2019-03" db="EMBL/GenBank/DDBJ databases">
        <title>Genomic Encyclopedia of Type Strains, Phase IV (KMG-IV): sequencing the most valuable type-strain genomes for metagenomic binning, comparative biology and taxonomic classification.</title>
        <authorList>
            <person name="Goeker M."/>
        </authorList>
    </citation>
    <scope>NUCLEOTIDE SEQUENCE [LARGE SCALE GENOMIC DNA]</scope>
    <source>
        <strain evidence="5 6">DSM 45765</strain>
    </source>
</reference>
<dbReference type="PROSITE" id="PS50932">
    <property type="entry name" value="HTH_LACI_2"/>
    <property type="match status" value="1"/>
</dbReference>
<dbReference type="SUPFAM" id="SSF47413">
    <property type="entry name" value="lambda repressor-like DNA-binding domains"/>
    <property type="match status" value="1"/>
</dbReference>
<dbReference type="GO" id="GO:0000976">
    <property type="term" value="F:transcription cis-regulatory region binding"/>
    <property type="evidence" value="ECO:0007669"/>
    <property type="project" value="TreeGrafter"/>
</dbReference>
<dbReference type="AlphaFoldDB" id="A0A4R2QN89"/>
<dbReference type="Pfam" id="PF00356">
    <property type="entry name" value="LacI"/>
    <property type="match status" value="1"/>
</dbReference>
<comment type="caution">
    <text evidence="5">The sequence shown here is derived from an EMBL/GenBank/DDBJ whole genome shotgun (WGS) entry which is preliminary data.</text>
</comment>
<dbReference type="PANTHER" id="PTHR30146:SF138">
    <property type="entry name" value="TRANSCRIPTIONAL REGULATORY PROTEIN"/>
    <property type="match status" value="1"/>
</dbReference>
<sequence>MPEDRRRPTLDTLAAEVGVSRATVSNAYNRPDQLSEQLRERILRAAERLGYAGPDPVARSLATQRCGAVAVLTDTNLSTAFSDPALSITLDALSSAMDSEDHALLLLAGSAEGGPSPERVRRAQADVLVAYSLADDTPAMRAVAARGLPVVVIDSPMLAGAAMVGIDDRGGANLAAQHLLDHGHRRFAILADEIQPDQYRGPADAGRLAKIGYRVSAERFHGYRSALDAAGIGEVRTWEAGGIDATLGARGARWLLDQDPPPTALLCMTDHLAVGAAQAAAELGIQVPEELSIVGFDDSWLATQVAPRLTTIRQDLAAKGRTAGELAQRLLAGHQAGPPVQLPTELIIRESSGPAPHAQ</sequence>
<dbReference type="RefSeq" id="WP_243659096.1">
    <property type="nucleotide sequence ID" value="NZ_SLXQ01000010.1"/>
</dbReference>
<evidence type="ECO:0000313" key="6">
    <source>
        <dbReference type="Proteomes" id="UP000294911"/>
    </source>
</evidence>
<dbReference type="InterPro" id="IPR028082">
    <property type="entry name" value="Peripla_BP_I"/>
</dbReference>
<dbReference type="Gene3D" id="3.40.50.2300">
    <property type="match status" value="2"/>
</dbReference>
<evidence type="ECO:0000256" key="1">
    <source>
        <dbReference type="ARBA" id="ARBA00023015"/>
    </source>
</evidence>
<evidence type="ECO:0000256" key="2">
    <source>
        <dbReference type="ARBA" id="ARBA00023125"/>
    </source>
</evidence>
<protein>
    <submittedName>
        <fullName evidence="5">DNA-binding LacI/PurR family transcriptional regulator</fullName>
    </submittedName>
</protein>
<dbReference type="Proteomes" id="UP000294911">
    <property type="component" value="Unassembled WGS sequence"/>
</dbReference>
<dbReference type="InterPro" id="IPR046335">
    <property type="entry name" value="LacI/GalR-like_sensor"/>
</dbReference>
<dbReference type="SMART" id="SM00354">
    <property type="entry name" value="HTH_LACI"/>
    <property type="match status" value="1"/>
</dbReference>
<dbReference type="InterPro" id="IPR000843">
    <property type="entry name" value="HTH_LacI"/>
</dbReference>
<dbReference type="InterPro" id="IPR010982">
    <property type="entry name" value="Lambda_DNA-bd_dom_sf"/>
</dbReference>
<dbReference type="SUPFAM" id="SSF53822">
    <property type="entry name" value="Periplasmic binding protein-like I"/>
    <property type="match status" value="1"/>
</dbReference>
<dbReference type="CDD" id="cd06279">
    <property type="entry name" value="PBP1_LacI-like"/>
    <property type="match status" value="1"/>
</dbReference>
<keyword evidence="6" id="KW-1185">Reference proteome</keyword>
<accession>A0A4R2QN89</accession>
<dbReference type="Pfam" id="PF13377">
    <property type="entry name" value="Peripla_BP_3"/>
    <property type="match status" value="1"/>
</dbReference>
<feature type="domain" description="HTH lacI-type" evidence="4">
    <location>
        <begin position="8"/>
        <end position="63"/>
    </location>
</feature>
<keyword evidence="3" id="KW-0804">Transcription</keyword>
<evidence type="ECO:0000256" key="3">
    <source>
        <dbReference type="ARBA" id="ARBA00023163"/>
    </source>
</evidence>
<dbReference type="PANTHER" id="PTHR30146">
    <property type="entry name" value="LACI-RELATED TRANSCRIPTIONAL REPRESSOR"/>
    <property type="match status" value="1"/>
</dbReference>
<keyword evidence="2 5" id="KW-0238">DNA-binding</keyword>
<keyword evidence="1" id="KW-0805">Transcription regulation</keyword>
<dbReference type="CDD" id="cd01392">
    <property type="entry name" value="HTH_LacI"/>
    <property type="match status" value="1"/>
</dbReference>
<gene>
    <name evidence="5" type="ORF">EV191_11089</name>
</gene>
<dbReference type="EMBL" id="SLXQ01000010">
    <property type="protein sequence ID" value="TCP48531.1"/>
    <property type="molecule type" value="Genomic_DNA"/>
</dbReference>
<name>A0A4R2QN89_9PSEU</name>
<dbReference type="Gene3D" id="1.10.260.40">
    <property type="entry name" value="lambda repressor-like DNA-binding domains"/>
    <property type="match status" value="1"/>
</dbReference>
<organism evidence="5 6">
    <name type="scientific">Tamaricihabitans halophyticus</name>
    <dbReference type="NCBI Taxonomy" id="1262583"/>
    <lineage>
        <taxon>Bacteria</taxon>
        <taxon>Bacillati</taxon>
        <taxon>Actinomycetota</taxon>
        <taxon>Actinomycetes</taxon>
        <taxon>Pseudonocardiales</taxon>
        <taxon>Pseudonocardiaceae</taxon>
        <taxon>Tamaricihabitans</taxon>
    </lineage>
</organism>